<name>W4K2G5_HETIT</name>
<protein>
    <submittedName>
        <fullName evidence="2">Uncharacterized protein</fullName>
    </submittedName>
</protein>
<dbReference type="Proteomes" id="UP000030671">
    <property type="component" value="Unassembled WGS sequence"/>
</dbReference>
<evidence type="ECO:0000313" key="3">
    <source>
        <dbReference type="Proteomes" id="UP000030671"/>
    </source>
</evidence>
<keyword evidence="1" id="KW-1133">Transmembrane helix</keyword>
<dbReference type="RefSeq" id="XP_009548121.1">
    <property type="nucleotide sequence ID" value="XM_009549826.1"/>
</dbReference>
<evidence type="ECO:0000313" key="2">
    <source>
        <dbReference type="EMBL" id="ETW79540.1"/>
    </source>
</evidence>
<organism evidence="2 3">
    <name type="scientific">Heterobasidion irregulare (strain TC 32-1)</name>
    <dbReference type="NCBI Taxonomy" id="747525"/>
    <lineage>
        <taxon>Eukaryota</taxon>
        <taxon>Fungi</taxon>
        <taxon>Dikarya</taxon>
        <taxon>Basidiomycota</taxon>
        <taxon>Agaricomycotina</taxon>
        <taxon>Agaricomycetes</taxon>
        <taxon>Russulales</taxon>
        <taxon>Bondarzewiaceae</taxon>
        <taxon>Heterobasidion</taxon>
        <taxon>Heterobasidion annosum species complex</taxon>
    </lineage>
</organism>
<dbReference type="GeneID" id="20670821"/>
<dbReference type="EMBL" id="KI925460">
    <property type="protein sequence ID" value="ETW79540.1"/>
    <property type="molecule type" value="Genomic_DNA"/>
</dbReference>
<dbReference type="InParanoid" id="W4K2G5"/>
<reference evidence="2 3" key="1">
    <citation type="journal article" date="2012" name="New Phytol.">
        <title>Insight into trade-off between wood decay and parasitism from the genome of a fungal forest pathogen.</title>
        <authorList>
            <person name="Olson A."/>
            <person name="Aerts A."/>
            <person name="Asiegbu F."/>
            <person name="Belbahri L."/>
            <person name="Bouzid O."/>
            <person name="Broberg A."/>
            <person name="Canback B."/>
            <person name="Coutinho P.M."/>
            <person name="Cullen D."/>
            <person name="Dalman K."/>
            <person name="Deflorio G."/>
            <person name="van Diepen L.T."/>
            <person name="Dunand C."/>
            <person name="Duplessis S."/>
            <person name="Durling M."/>
            <person name="Gonthier P."/>
            <person name="Grimwood J."/>
            <person name="Fossdal C.G."/>
            <person name="Hansson D."/>
            <person name="Henrissat B."/>
            <person name="Hietala A."/>
            <person name="Himmelstrand K."/>
            <person name="Hoffmeister D."/>
            <person name="Hogberg N."/>
            <person name="James T.Y."/>
            <person name="Karlsson M."/>
            <person name="Kohler A."/>
            <person name="Kues U."/>
            <person name="Lee Y.H."/>
            <person name="Lin Y.C."/>
            <person name="Lind M."/>
            <person name="Lindquist E."/>
            <person name="Lombard V."/>
            <person name="Lucas S."/>
            <person name="Lunden K."/>
            <person name="Morin E."/>
            <person name="Murat C."/>
            <person name="Park J."/>
            <person name="Raffaello T."/>
            <person name="Rouze P."/>
            <person name="Salamov A."/>
            <person name="Schmutz J."/>
            <person name="Solheim H."/>
            <person name="Stahlberg J."/>
            <person name="Velez H."/>
            <person name="de Vries R.P."/>
            <person name="Wiebenga A."/>
            <person name="Woodward S."/>
            <person name="Yakovlev I."/>
            <person name="Garbelotto M."/>
            <person name="Martin F."/>
            <person name="Grigoriev I.V."/>
            <person name="Stenlid J."/>
        </authorList>
    </citation>
    <scope>NUCLEOTIDE SEQUENCE [LARGE SCALE GENOMIC DNA]</scope>
    <source>
        <strain evidence="2 3">TC 32-1</strain>
    </source>
</reference>
<dbReference type="KEGG" id="hir:HETIRDRAFT_322166"/>
<dbReference type="AlphaFoldDB" id="W4K2G5"/>
<evidence type="ECO:0000256" key="1">
    <source>
        <dbReference type="SAM" id="Phobius"/>
    </source>
</evidence>
<dbReference type="HOGENOM" id="CLU_1949086_0_0_1"/>
<sequence length="129" mass="14535">MLQCQHLKYALVILSNIDNFYSIADRTFSNIENNKTHVNDFSTPALTCATVTDPRATTSSMFYLNEINCGGSRRRAMIKCLIFYAIHIGIIVRYGIPECTKCPPTRACLKHGRCCSHHPVLDQPQNLNS</sequence>
<keyword evidence="1" id="KW-0472">Membrane</keyword>
<feature type="transmembrane region" description="Helical" evidence="1">
    <location>
        <begin position="76"/>
        <end position="96"/>
    </location>
</feature>
<keyword evidence="3" id="KW-1185">Reference proteome</keyword>
<accession>W4K2G5</accession>
<proteinExistence type="predicted"/>
<gene>
    <name evidence="2" type="ORF">HETIRDRAFT_322166</name>
</gene>
<keyword evidence="1" id="KW-0812">Transmembrane</keyword>